<protein>
    <submittedName>
        <fullName evidence="1">Uncharacterized protein</fullName>
    </submittedName>
</protein>
<organism evidence="1 2">
    <name type="scientific">Nocardia nova</name>
    <dbReference type="NCBI Taxonomy" id="37330"/>
    <lineage>
        <taxon>Bacteria</taxon>
        <taxon>Bacillati</taxon>
        <taxon>Actinomycetota</taxon>
        <taxon>Actinomycetes</taxon>
        <taxon>Mycobacteriales</taxon>
        <taxon>Nocardiaceae</taxon>
        <taxon>Nocardia</taxon>
    </lineage>
</organism>
<evidence type="ECO:0000313" key="2">
    <source>
        <dbReference type="Proteomes" id="UP000239874"/>
    </source>
</evidence>
<gene>
    <name evidence="1" type="ORF">C5E45_20055</name>
</gene>
<dbReference type="RefSeq" id="WP_104380145.1">
    <property type="nucleotide sequence ID" value="NZ_PSZC01000014.1"/>
</dbReference>
<dbReference type="AlphaFoldDB" id="A0A2S6AMA0"/>
<evidence type="ECO:0000313" key="1">
    <source>
        <dbReference type="EMBL" id="PPJ36350.1"/>
    </source>
</evidence>
<proteinExistence type="predicted"/>
<dbReference type="Proteomes" id="UP000239874">
    <property type="component" value="Unassembled WGS sequence"/>
</dbReference>
<reference evidence="1 2" key="1">
    <citation type="submission" date="2018-02" db="EMBL/GenBank/DDBJ databases">
        <title>8 Nocardia nova and 1 Nocardia cyriacigeorgica strain used for evolution to TMP-SMX.</title>
        <authorList>
            <person name="Mehta H."/>
            <person name="Weng J."/>
            <person name="Shamoo Y."/>
        </authorList>
    </citation>
    <scope>NUCLEOTIDE SEQUENCE [LARGE SCALE GENOMIC DNA]</scope>
    <source>
        <strain evidence="1 2">MDA3139</strain>
    </source>
</reference>
<accession>A0A2S6AMA0</accession>
<sequence>MLLGAVPDGLTLTKRPIATLDDQRQLRVDHVAPDEFVIARDDRNDWRWWTWAGTEVNRTISAWAIDIVAVRQRIDGEPLRLHSDLSIADIRSGPAPLRSTGSRPVPAADSNALRGLKFSAALPESLARVTLAARTSVS</sequence>
<dbReference type="EMBL" id="PSZC01000014">
    <property type="protein sequence ID" value="PPJ36350.1"/>
    <property type="molecule type" value="Genomic_DNA"/>
</dbReference>
<comment type="caution">
    <text evidence="1">The sequence shown here is derived from an EMBL/GenBank/DDBJ whole genome shotgun (WGS) entry which is preliminary data.</text>
</comment>
<name>A0A2S6AMA0_9NOCA</name>